<evidence type="ECO:0000313" key="2">
    <source>
        <dbReference type="EMBL" id="PTI77193.1"/>
    </source>
</evidence>
<dbReference type="PANTHER" id="PTHR21366">
    <property type="entry name" value="GLYOXALASE FAMILY PROTEIN"/>
    <property type="match status" value="1"/>
</dbReference>
<dbReference type="Gene3D" id="3.10.180.10">
    <property type="entry name" value="2,3-Dihydroxybiphenyl 1,2-Dioxygenase, domain 1"/>
    <property type="match status" value="1"/>
</dbReference>
<dbReference type="RefSeq" id="WP_107544778.1">
    <property type="nucleotide sequence ID" value="NZ_PZFQ01000004.1"/>
</dbReference>
<proteinExistence type="predicted"/>
<evidence type="ECO:0000313" key="3">
    <source>
        <dbReference type="Proteomes" id="UP000241960"/>
    </source>
</evidence>
<sequence length="127" mass="14399">MLINRIDHFVLTVSSIENTIHFYKDILEMEVIHFGNHRHALKFGNQKINLHHKDHIINPSASHPTLGSADLCLISDTPIEQVISHLNAYKIHIELGPVTRTGAEGDILSIYLRDPDSNLIEISNYID</sequence>
<dbReference type="InterPro" id="IPR037523">
    <property type="entry name" value="VOC_core"/>
</dbReference>
<name>A0A9Q6HQD1_9STAP</name>
<dbReference type="InterPro" id="IPR029068">
    <property type="entry name" value="Glyas_Bleomycin-R_OHBP_Dase"/>
</dbReference>
<dbReference type="PROSITE" id="PS51819">
    <property type="entry name" value="VOC"/>
    <property type="match status" value="1"/>
</dbReference>
<dbReference type="InterPro" id="IPR004360">
    <property type="entry name" value="Glyas_Fos-R_dOase_dom"/>
</dbReference>
<reference evidence="2 3" key="1">
    <citation type="journal article" date="2016" name="Front. Microbiol.">
        <title>Comprehensive Phylogenetic Analysis of Bovine Non-aureus Staphylococci Species Based on Whole-Genome Sequencing.</title>
        <authorList>
            <person name="Naushad S."/>
            <person name="Barkema H.W."/>
            <person name="Luby C."/>
            <person name="Condas L.A."/>
            <person name="Nobrega D.B."/>
            <person name="Carson D.A."/>
            <person name="De Buck J."/>
        </authorList>
    </citation>
    <scope>NUCLEOTIDE SEQUENCE [LARGE SCALE GENOMIC DNA]</scope>
    <source>
        <strain evidence="2 3">SNUC 1231</strain>
    </source>
</reference>
<dbReference type="EMBL" id="PZFQ01000004">
    <property type="protein sequence ID" value="PTI77193.1"/>
    <property type="molecule type" value="Genomic_DNA"/>
</dbReference>
<organism evidence="2 3">
    <name type="scientific">Staphylococcus succinus</name>
    <dbReference type="NCBI Taxonomy" id="61015"/>
    <lineage>
        <taxon>Bacteria</taxon>
        <taxon>Bacillati</taxon>
        <taxon>Bacillota</taxon>
        <taxon>Bacilli</taxon>
        <taxon>Bacillales</taxon>
        <taxon>Staphylococcaceae</taxon>
        <taxon>Staphylococcus</taxon>
    </lineage>
</organism>
<dbReference type="SUPFAM" id="SSF54593">
    <property type="entry name" value="Glyoxalase/Bleomycin resistance protein/Dihydroxybiphenyl dioxygenase"/>
    <property type="match status" value="1"/>
</dbReference>
<dbReference type="InterPro" id="IPR050383">
    <property type="entry name" value="GlyoxalaseI/FosfomycinResist"/>
</dbReference>
<dbReference type="AlphaFoldDB" id="A0A9Q6HQD1"/>
<accession>A0A9Q6HQD1</accession>
<dbReference type="Proteomes" id="UP000241960">
    <property type="component" value="Unassembled WGS sequence"/>
</dbReference>
<comment type="caution">
    <text evidence="2">The sequence shown here is derived from an EMBL/GenBank/DDBJ whole genome shotgun (WGS) entry which is preliminary data.</text>
</comment>
<dbReference type="Pfam" id="PF00903">
    <property type="entry name" value="Glyoxalase"/>
    <property type="match status" value="1"/>
</dbReference>
<dbReference type="CDD" id="cd07253">
    <property type="entry name" value="GLOD5"/>
    <property type="match status" value="1"/>
</dbReference>
<protein>
    <submittedName>
        <fullName evidence="2">VOC family virulence protein</fullName>
    </submittedName>
</protein>
<dbReference type="PANTHER" id="PTHR21366:SF14">
    <property type="entry name" value="GLYOXALASE DOMAIN-CONTAINING PROTEIN 5"/>
    <property type="match status" value="1"/>
</dbReference>
<feature type="domain" description="VOC" evidence="1">
    <location>
        <begin position="5"/>
        <end position="125"/>
    </location>
</feature>
<gene>
    <name evidence="2" type="ORF">BU058_01645</name>
</gene>
<evidence type="ECO:0000259" key="1">
    <source>
        <dbReference type="PROSITE" id="PS51819"/>
    </source>
</evidence>